<feature type="coiled-coil region" evidence="1">
    <location>
        <begin position="45"/>
        <end position="79"/>
    </location>
</feature>
<evidence type="ECO:0000256" key="2">
    <source>
        <dbReference type="SAM" id="SignalP"/>
    </source>
</evidence>
<gene>
    <name evidence="3" type="ORF">GCM10022246_21490</name>
</gene>
<evidence type="ECO:0000313" key="3">
    <source>
        <dbReference type="EMBL" id="GAA3968445.1"/>
    </source>
</evidence>
<name>A0ABP7PNF3_9SPHI</name>
<organism evidence="3 4">
    <name type="scientific">Pedobacter ginsengiterrae</name>
    <dbReference type="NCBI Taxonomy" id="871696"/>
    <lineage>
        <taxon>Bacteria</taxon>
        <taxon>Pseudomonadati</taxon>
        <taxon>Bacteroidota</taxon>
        <taxon>Sphingobacteriia</taxon>
        <taxon>Sphingobacteriales</taxon>
        <taxon>Sphingobacteriaceae</taxon>
        <taxon>Pedobacter</taxon>
    </lineage>
</organism>
<evidence type="ECO:0000256" key="1">
    <source>
        <dbReference type="SAM" id="Coils"/>
    </source>
</evidence>
<comment type="caution">
    <text evidence="3">The sequence shown here is derived from an EMBL/GenBank/DDBJ whole genome shotgun (WGS) entry which is preliminary data.</text>
</comment>
<sequence length="161" mass="18026">MLTKHATMKKILFFLFALVISSFVNAQTYTPKVSKDSVGILTNRIDVLKASIKLLELKIAESKEETEVEKLRLKLLEANGNSKTSAERVSNHSAKTISGSSVDLKAMEKLSKKSKADAESALKALERFNKQISSVEDIRSQIQSEERKLGYKSPKIVYTYK</sequence>
<accession>A0ABP7PNF3</accession>
<evidence type="ECO:0000313" key="4">
    <source>
        <dbReference type="Proteomes" id="UP001501081"/>
    </source>
</evidence>
<proteinExistence type="predicted"/>
<feature type="signal peptide" evidence="2">
    <location>
        <begin position="1"/>
        <end position="26"/>
    </location>
</feature>
<protein>
    <submittedName>
        <fullName evidence="3">Uncharacterized protein</fullName>
    </submittedName>
</protein>
<keyword evidence="2" id="KW-0732">Signal</keyword>
<keyword evidence="4" id="KW-1185">Reference proteome</keyword>
<dbReference type="EMBL" id="BAABAK010000010">
    <property type="protein sequence ID" value="GAA3968445.1"/>
    <property type="molecule type" value="Genomic_DNA"/>
</dbReference>
<feature type="chain" id="PRO_5046965438" evidence="2">
    <location>
        <begin position="27"/>
        <end position="161"/>
    </location>
</feature>
<dbReference type="Proteomes" id="UP001501081">
    <property type="component" value="Unassembled WGS sequence"/>
</dbReference>
<reference evidence="4" key="1">
    <citation type="journal article" date="2019" name="Int. J. Syst. Evol. Microbiol.">
        <title>The Global Catalogue of Microorganisms (GCM) 10K type strain sequencing project: providing services to taxonomists for standard genome sequencing and annotation.</title>
        <authorList>
            <consortium name="The Broad Institute Genomics Platform"/>
            <consortium name="The Broad Institute Genome Sequencing Center for Infectious Disease"/>
            <person name="Wu L."/>
            <person name="Ma J."/>
        </authorList>
    </citation>
    <scope>NUCLEOTIDE SEQUENCE [LARGE SCALE GENOMIC DNA]</scope>
    <source>
        <strain evidence="4">JCM 17338</strain>
    </source>
</reference>
<keyword evidence="1" id="KW-0175">Coiled coil</keyword>